<protein>
    <submittedName>
        <fullName evidence="1">Uncharacterized protein</fullName>
    </submittedName>
</protein>
<dbReference type="STRING" id="1306519.BIW12_09240"/>
<dbReference type="RefSeq" id="WP_071184859.1">
    <property type="nucleotide sequence ID" value="NZ_CP017774.1"/>
</dbReference>
<gene>
    <name evidence="1" type="ORF">BIW12_09240</name>
</gene>
<dbReference type="KEGG" id="fcm:BIW12_09240"/>
<evidence type="ECO:0000313" key="2">
    <source>
        <dbReference type="Proteomes" id="UP000178198"/>
    </source>
</evidence>
<proteinExistence type="predicted"/>
<sequence length="113" mass="13173">MIRNKVTITKVDYSQLEAIHFELEMYAKNISPDDLRKDFLNAIMTLDIAHSLFFFLRNKLETDKTQYTISFSASQAAVLLKCCYWTRVQRSPYTANVMLKLSLLLDEQLKAMV</sequence>
<reference evidence="1 2" key="1">
    <citation type="submission" date="2016-10" db="EMBL/GenBank/DDBJ databases">
        <title>Complete Genome Sequence of Flavobacterium sp. PK15.</title>
        <authorList>
            <person name="Ekwe A."/>
            <person name="Kim S.B."/>
        </authorList>
    </citation>
    <scope>NUCLEOTIDE SEQUENCE [LARGE SCALE GENOMIC DNA]</scope>
    <source>
        <strain evidence="1 2">PK15</strain>
    </source>
</reference>
<dbReference type="OrthoDB" id="1375583at2"/>
<keyword evidence="2" id="KW-1185">Reference proteome</keyword>
<name>A0A1D9PAI2_9FLAO</name>
<evidence type="ECO:0000313" key="1">
    <source>
        <dbReference type="EMBL" id="AOZ99610.1"/>
    </source>
</evidence>
<dbReference type="EMBL" id="CP017774">
    <property type="protein sequence ID" value="AOZ99610.1"/>
    <property type="molecule type" value="Genomic_DNA"/>
</dbReference>
<dbReference type="AlphaFoldDB" id="A0A1D9PAI2"/>
<organism evidence="1 2">
    <name type="scientific">Flavobacterium commune</name>
    <dbReference type="NCBI Taxonomy" id="1306519"/>
    <lineage>
        <taxon>Bacteria</taxon>
        <taxon>Pseudomonadati</taxon>
        <taxon>Bacteroidota</taxon>
        <taxon>Flavobacteriia</taxon>
        <taxon>Flavobacteriales</taxon>
        <taxon>Flavobacteriaceae</taxon>
        <taxon>Flavobacterium</taxon>
    </lineage>
</organism>
<dbReference type="Proteomes" id="UP000178198">
    <property type="component" value="Chromosome"/>
</dbReference>
<accession>A0A1D9PAI2</accession>